<proteinExistence type="predicted"/>
<name>A0ABW8LTB6_9ACTN</name>
<evidence type="ECO:0000313" key="2">
    <source>
        <dbReference type="Proteomes" id="UP001620295"/>
    </source>
</evidence>
<keyword evidence="2" id="KW-1185">Reference proteome</keyword>
<sequence>MSSDSMQKRLRLKFPRPGTFKARPTFEASCARACRDCGALIPFLSEWERRRLDAEADELLGDEGEAKDEP</sequence>
<dbReference type="RefSeq" id="WP_358631566.1">
    <property type="nucleotide sequence ID" value="NZ_JBFACG010000028.1"/>
</dbReference>
<reference evidence="1 2" key="1">
    <citation type="submission" date="2024-11" db="EMBL/GenBank/DDBJ databases">
        <title>The Natural Products Discovery Center: Release of the First 8490 Sequenced Strains for Exploring Actinobacteria Biosynthetic Diversity.</title>
        <authorList>
            <person name="Kalkreuter E."/>
            <person name="Kautsar S.A."/>
            <person name="Yang D."/>
            <person name="Bader C.D."/>
            <person name="Teijaro C.N."/>
            <person name="Fluegel L."/>
            <person name="Davis C.M."/>
            <person name="Simpson J.R."/>
            <person name="Lauterbach L."/>
            <person name="Steele A.D."/>
            <person name="Gui C."/>
            <person name="Meng S."/>
            <person name="Li G."/>
            <person name="Viehrig K."/>
            <person name="Ye F."/>
            <person name="Su P."/>
            <person name="Kiefer A.F."/>
            <person name="Nichols A."/>
            <person name="Cepeda A.J."/>
            <person name="Yan W."/>
            <person name="Fan B."/>
            <person name="Jiang Y."/>
            <person name="Adhikari A."/>
            <person name="Zheng C.-J."/>
            <person name="Schuster L."/>
            <person name="Cowan T.M."/>
            <person name="Smanski M.J."/>
            <person name="Chevrette M.G."/>
            <person name="De Carvalho L.P.S."/>
            <person name="Shen B."/>
        </authorList>
    </citation>
    <scope>NUCLEOTIDE SEQUENCE [LARGE SCALE GENOMIC DNA]</scope>
    <source>
        <strain evidence="1 2">NPDC020863</strain>
    </source>
</reference>
<comment type="caution">
    <text evidence="1">The sequence shown here is derived from an EMBL/GenBank/DDBJ whole genome shotgun (WGS) entry which is preliminary data.</text>
</comment>
<protein>
    <submittedName>
        <fullName evidence="1">Uncharacterized protein</fullName>
    </submittedName>
</protein>
<organism evidence="1 2">
    <name type="scientific">Streptomyces milbemycinicus</name>
    <dbReference type="NCBI Taxonomy" id="476552"/>
    <lineage>
        <taxon>Bacteria</taxon>
        <taxon>Bacillati</taxon>
        <taxon>Actinomycetota</taxon>
        <taxon>Actinomycetes</taxon>
        <taxon>Kitasatosporales</taxon>
        <taxon>Streptomycetaceae</taxon>
        <taxon>Streptomyces</taxon>
    </lineage>
</organism>
<gene>
    <name evidence="1" type="ORF">ACI2L5_30030</name>
</gene>
<evidence type="ECO:0000313" key="1">
    <source>
        <dbReference type="EMBL" id="MFK4269148.1"/>
    </source>
</evidence>
<dbReference type="Proteomes" id="UP001620295">
    <property type="component" value="Unassembled WGS sequence"/>
</dbReference>
<accession>A0ABW8LTB6</accession>
<dbReference type="EMBL" id="JBJDQH010000010">
    <property type="protein sequence ID" value="MFK4269148.1"/>
    <property type="molecule type" value="Genomic_DNA"/>
</dbReference>